<dbReference type="PANTHER" id="PTHR33018">
    <property type="entry name" value="OS10G0338966 PROTEIN-RELATED"/>
    <property type="match status" value="1"/>
</dbReference>
<dbReference type="Pfam" id="PF26133">
    <property type="entry name" value="DUF8039"/>
    <property type="match status" value="1"/>
</dbReference>
<dbReference type="InterPro" id="IPR058352">
    <property type="entry name" value="DUF8039"/>
</dbReference>
<accession>A0ABD3ECU7</accession>
<dbReference type="InterPro" id="IPR038765">
    <property type="entry name" value="Papain-like_cys_pep_sf"/>
</dbReference>
<reference evidence="4" key="1">
    <citation type="journal article" date="2024" name="IScience">
        <title>Strigolactones Initiate the Formation of Haustorium-like Structures in Castilleja.</title>
        <authorList>
            <person name="Buerger M."/>
            <person name="Peterson D."/>
            <person name="Chory J."/>
        </authorList>
    </citation>
    <scope>NUCLEOTIDE SEQUENCE [LARGE SCALE GENOMIC DNA]</scope>
</reference>
<feature type="compositionally biased region" description="Polar residues" evidence="1">
    <location>
        <begin position="187"/>
        <end position="199"/>
    </location>
</feature>
<protein>
    <submittedName>
        <fullName evidence="3">Proteasome subunit beta type-3</fullName>
        <ecNumber evidence="3">3.-.-.-</ecNumber>
    </submittedName>
</protein>
<feature type="compositionally biased region" description="Polar residues" evidence="1">
    <location>
        <begin position="16"/>
        <end position="31"/>
    </location>
</feature>
<keyword evidence="4" id="KW-1185">Reference proteome</keyword>
<dbReference type="AlphaFoldDB" id="A0ABD3ECU7"/>
<evidence type="ECO:0000259" key="2">
    <source>
        <dbReference type="Pfam" id="PF26133"/>
    </source>
</evidence>
<proteinExistence type="predicted"/>
<name>A0ABD3ECU7_9LAMI</name>
<evidence type="ECO:0000256" key="1">
    <source>
        <dbReference type="SAM" id="MobiDB-lite"/>
    </source>
</evidence>
<dbReference type="EC" id="3.-.-.-" evidence="3"/>
<keyword evidence="3" id="KW-0647">Proteasome</keyword>
<dbReference type="GO" id="GO:0000502">
    <property type="term" value="C:proteasome complex"/>
    <property type="evidence" value="ECO:0007669"/>
    <property type="project" value="UniProtKB-KW"/>
</dbReference>
<feature type="region of interest" description="Disordered" evidence="1">
    <location>
        <begin position="215"/>
        <end position="248"/>
    </location>
</feature>
<feature type="compositionally biased region" description="Basic residues" evidence="1">
    <location>
        <begin position="39"/>
        <end position="49"/>
    </location>
</feature>
<evidence type="ECO:0000313" key="3">
    <source>
        <dbReference type="EMBL" id="KAL3652258.1"/>
    </source>
</evidence>
<feature type="domain" description="DUF8039" evidence="2">
    <location>
        <begin position="405"/>
        <end position="471"/>
    </location>
</feature>
<gene>
    <name evidence="3" type="primary">PSMB3_16</name>
    <name evidence="3" type="ORF">CASFOL_001939</name>
</gene>
<dbReference type="Proteomes" id="UP001632038">
    <property type="component" value="Unassembled WGS sequence"/>
</dbReference>
<feature type="region of interest" description="Disordered" evidence="1">
    <location>
        <begin position="180"/>
        <end position="203"/>
    </location>
</feature>
<keyword evidence="3" id="KW-0378">Hydrolase</keyword>
<feature type="region of interest" description="Disordered" evidence="1">
    <location>
        <begin position="1"/>
        <end position="60"/>
    </location>
</feature>
<organism evidence="3 4">
    <name type="scientific">Castilleja foliolosa</name>
    <dbReference type="NCBI Taxonomy" id="1961234"/>
    <lineage>
        <taxon>Eukaryota</taxon>
        <taxon>Viridiplantae</taxon>
        <taxon>Streptophyta</taxon>
        <taxon>Embryophyta</taxon>
        <taxon>Tracheophyta</taxon>
        <taxon>Spermatophyta</taxon>
        <taxon>Magnoliopsida</taxon>
        <taxon>eudicotyledons</taxon>
        <taxon>Gunneridae</taxon>
        <taxon>Pentapetalae</taxon>
        <taxon>asterids</taxon>
        <taxon>lamiids</taxon>
        <taxon>Lamiales</taxon>
        <taxon>Orobanchaceae</taxon>
        <taxon>Pedicularideae</taxon>
        <taxon>Castillejinae</taxon>
        <taxon>Castilleja</taxon>
    </lineage>
</organism>
<dbReference type="EMBL" id="JAVIJP010000005">
    <property type="protein sequence ID" value="KAL3652258.1"/>
    <property type="molecule type" value="Genomic_DNA"/>
</dbReference>
<evidence type="ECO:0000313" key="4">
    <source>
        <dbReference type="Proteomes" id="UP001632038"/>
    </source>
</evidence>
<dbReference type="GO" id="GO:0016787">
    <property type="term" value="F:hydrolase activity"/>
    <property type="evidence" value="ECO:0007669"/>
    <property type="project" value="UniProtKB-KW"/>
</dbReference>
<dbReference type="Gene3D" id="3.40.395.10">
    <property type="entry name" value="Adenoviral Proteinase, Chain A"/>
    <property type="match status" value="1"/>
</dbReference>
<dbReference type="PANTHER" id="PTHR33018:SF34">
    <property type="entry name" value="OS02G0472350 PROTEIN"/>
    <property type="match status" value="1"/>
</dbReference>
<sequence length="720" mass="82704">MEGGNGGDGRIHPSDEQGTTIQQEPGTSVQQAAEPVKPSRSRVGRKSTRMARMTTRNPNKLFGLLGTKGAEHTNMFLEESARSNQGVGLARNLEEKFNIFICNGEKEVELSQSDVKLQSRFKKKWITYVGGRWSAFKTNLTSDYIYGQKEEPPYLKDYKFLDKVTWDAFVALRLTDEEKAKRKRGQEVQSHNKCPQRTSRGGYERLAKKMVDEKIKERQAASQDPSEVIPPPSPPTRHEKWKRARIKKSGEYTTPEVKIIAERIESLEEQESSGSFKGSGKNDLLAVALGKPDHPGRVRGVGRRYTVSSYFGRQRQPSGMVSRDEFNNTIAEMEKKSREQFNNTIAEMEKKLQMIMSSQTFSSREPLTPVVESAKGSNLSAAQNIMEFDENNDEHDDEYELYVEDPQRRLVAYGQIHYLRSNIHNNKMKADEVRVTVVRVVVEDAQVPFPTDEVTTVGEAPKNFIVWPKRLAFSQKELFPKPKSQPNTQGDILRTLWITAVDVSQPKYVSIEARVVSLKKVDAVYINQEDIMGMLVSRKISITVMQFYNRYLYALLRLSERTNKYGLISPLHGNWEEMLQTRTGEGDFECFLVPIYETNWQLMVLCPKYNYVAWFCFMQNRPTKRISTKIETALNAYQVMKGTHARQLKKLKWAYPKCCGQGQNAECGLFVMRHMYEIIKLDIVDSFEKVFNMNAPYSENDINVVRRHWAEGFLEVMSEK</sequence>
<comment type="caution">
    <text evidence="3">The sequence shown here is derived from an EMBL/GenBank/DDBJ whole genome shotgun (WGS) entry which is preliminary data.</text>
</comment>
<dbReference type="SUPFAM" id="SSF54001">
    <property type="entry name" value="Cysteine proteinases"/>
    <property type="match status" value="1"/>
</dbReference>